<evidence type="ECO:0000256" key="4">
    <source>
        <dbReference type="PROSITE-ProRule" id="PRU00134"/>
    </source>
</evidence>
<dbReference type="SUPFAM" id="SSF144232">
    <property type="entry name" value="HIT/MYND zinc finger-like"/>
    <property type="match status" value="1"/>
</dbReference>
<dbReference type="Gene3D" id="6.10.140.2220">
    <property type="match status" value="1"/>
</dbReference>
<reference evidence="7" key="2">
    <citation type="submission" date="2023-02" db="EMBL/GenBank/DDBJ databases">
        <authorList>
            <consortium name="DOE Joint Genome Institute"/>
            <person name="Mondo S.J."/>
            <person name="Chang Y."/>
            <person name="Wang Y."/>
            <person name="Ahrendt S."/>
            <person name="Andreopoulos W."/>
            <person name="Barry K."/>
            <person name="Beard J."/>
            <person name="Benny G.L."/>
            <person name="Blankenship S."/>
            <person name="Bonito G."/>
            <person name="Cuomo C."/>
            <person name="Desiro A."/>
            <person name="Gervers K.A."/>
            <person name="Hundley H."/>
            <person name="Kuo A."/>
            <person name="LaButti K."/>
            <person name="Lang B.F."/>
            <person name="Lipzen A."/>
            <person name="O'Donnell K."/>
            <person name="Pangilinan J."/>
            <person name="Reynolds N."/>
            <person name="Sandor L."/>
            <person name="Smith M.W."/>
            <person name="Tsang A."/>
            <person name="Grigoriev I.V."/>
            <person name="Stajich J.E."/>
            <person name="Spatafora J.W."/>
        </authorList>
    </citation>
    <scope>NUCLEOTIDE SEQUENCE</scope>
    <source>
        <strain evidence="7">RSA 2281</strain>
    </source>
</reference>
<dbReference type="Proteomes" id="UP001209540">
    <property type="component" value="Unassembled WGS sequence"/>
</dbReference>
<evidence type="ECO:0000313" key="7">
    <source>
        <dbReference type="EMBL" id="KAI9259475.1"/>
    </source>
</evidence>
<accession>A0AAD5K865</accession>
<evidence type="ECO:0000256" key="2">
    <source>
        <dbReference type="ARBA" id="ARBA00022771"/>
    </source>
</evidence>
<feature type="domain" description="MYND-type" evidence="6">
    <location>
        <begin position="55"/>
        <end position="91"/>
    </location>
</feature>
<keyword evidence="1" id="KW-0479">Metal-binding</keyword>
<protein>
    <recommendedName>
        <fullName evidence="6">MYND-type domain-containing protein</fullName>
    </recommendedName>
</protein>
<sequence length="91" mass="10243">MSRSSVTLHNDDIVDDEATVAPTTITTTTTSIPHDRPQEIEEQPQSTLDHEPILCTRCQKSATFMCSLCGLKGPRYCSVECQKVDWKESHY</sequence>
<dbReference type="Pfam" id="PF01753">
    <property type="entry name" value="zf-MYND"/>
    <property type="match status" value="1"/>
</dbReference>
<keyword evidence="2 4" id="KW-0863">Zinc-finger</keyword>
<keyword evidence="8" id="KW-1185">Reference proteome</keyword>
<comment type="caution">
    <text evidence="7">The sequence shown here is derived from an EMBL/GenBank/DDBJ whole genome shotgun (WGS) entry which is preliminary data.</text>
</comment>
<evidence type="ECO:0000256" key="5">
    <source>
        <dbReference type="SAM" id="MobiDB-lite"/>
    </source>
</evidence>
<feature type="non-terminal residue" evidence="7">
    <location>
        <position position="91"/>
    </location>
</feature>
<feature type="region of interest" description="Disordered" evidence="5">
    <location>
        <begin position="1"/>
        <end position="47"/>
    </location>
</feature>
<dbReference type="AlphaFoldDB" id="A0AAD5K865"/>
<keyword evidence="3" id="KW-0862">Zinc</keyword>
<proteinExistence type="predicted"/>
<reference evidence="7" key="1">
    <citation type="journal article" date="2022" name="IScience">
        <title>Evolution of zygomycete secretomes and the origins of terrestrial fungal ecologies.</title>
        <authorList>
            <person name="Chang Y."/>
            <person name="Wang Y."/>
            <person name="Mondo S."/>
            <person name="Ahrendt S."/>
            <person name="Andreopoulos W."/>
            <person name="Barry K."/>
            <person name="Beard J."/>
            <person name="Benny G.L."/>
            <person name="Blankenship S."/>
            <person name="Bonito G."/>
            <person name="Cuomo C."/>
            <person name="Desiro A."/>
            <person name="Gervers K.A."/>
            <person name="Hundley H."/>
            <person name="Kuo A."/>
            <person name="LaButti K."/>
            <person name="Lang B.F."/>
            <person name="Lipzen A."/>
            <person name="O'Donnell K."/>
            <person name="Pangilinan J."/>
            <person name="Reynolds N."/>
            <person name="Sandor L."/>
            <person name="Smith M.E."/>
            <person name="Tsang A."/>
            <person name="Grigoriev I.V."/>
            <person name="Stajich J.E."/>
            <person name="Spatafora J.W."/>
        </authorList>
    </citation>
    <scope>NUCLEOTIDE SEQUENCE</scope>
    <source>
        <strain evidence="7">RSA 2281</strain>
    </source>
</reference>
<evidence type="ECO:0000313" key="8">
    <source>
        <dbReference type="Proteomes" id="UP001209540"/>
    </source>
</evidence>
<dbReference type="EMBL" id="JAIXMP010000017">
    <property type="protein sequence ID" value="KAI9259475.1"/>
    <property type="molecule type" value="Genomic_DNA"/>
</dbReference>
<dbReference type="PROSITE" id="PS50865">
    <property type="entry name" value="ZF_MYND_2"/>
    <property type="match status" value="1"/>
</dbReference>
<evidence type="ECO:0000256" key="1">
    <source>
        <dbReference type="ARBA" id="ARBA00022723"/>
    </source>
</evidence>
<name>A0AAD5K865_9FUNG</name>
<evidence type="ECO:0000256" key="3">
    <source>
        <dbReference type="ARBA" id="ARBA00022833"/>
    </source>
</evidence>
<organism evidence="7 8">
    <name type="scientific">Phascolomyces articulosus</name>
    <dbReference type="NCBI Taxonomy" id="60185"/>
    <lineage>
        <taxon>Eukaryota</taxon>
        <taxon>Fungi</taxon>
        <taxon>Fungi incertae sedis</taxon>
        <taxon>Mucoromycota</taxon>
        <taxon>Mucoromycotina</taxon>
        <taxon>Mucoromycetes</taxon>
        <taxon>Mucorales</taxon>
        <taxon>Lichtheimiaceae</taxon>
        <taxon>Phascolomyces</taxon>
    </lineage>
</organism>
<gene>
    <name evidence="7" type="ORF">BDA99DRAFT_513358</name>
</gene>
<dbReference type="GO" id="GO:0008270">
    <property type="term" value="F:zinc ion binding"/>
    <property type="evidence" value="ECO:0007669"/>
    <property type="project" value="UniProtKB-KW"/>
</dbReference>
<dbReference type="InterPro" id="IPR002893">
    <property type="entry name" value="Znf_MYND"/>
</dbReference>
<evidence type="ECO:0000259" key="6">
    <source>
        <dbReference type="PROSITE" id="PS50865"/>
    </source>
</evidence>